<organism evidence="2 3">
    <name type="scientific">Candidatus Amesbacteria bacterium RIFCSPHIGHO2_01_FULL_48_32b</name>
    <dbReference type="NCBI Taxonomy" id="1797253"/>
    <lineage>
        <taxon>Bacteria</taxon>
        <taxon>Candidatus Amesiibacteriota</taxon>
    </lineage>
</organism>
<keyword evidence="1" id="KW-0472">Membrane</keyword>
<accession>A0A1F4YG22</accession>
<evidence type="ECO:0000256" key="1">
    <source>
        <dbReference type="SAM" id="Phobius"/>
    </source>
</evidence>
<comment type="caution">
    <text evidence="2">The sequence shown here is derived from an EMBL/GenBank/DDBJ whole genome shotgun (WGS) entry which is preliminary data.</text>
</comment>
<dbReference type="AlphaFoldDB" id="A0A1F4YG22"/>
<reference evidence="2 3" key="1">
    <citation type="journal article" date="2016" name="Nat. Commun.">
        <title>Thousands of microbial genomes shed light on interconnected biogeochemical processes in an aquifer system.</title>
        <authorList>
            <person name="Anantharaman K."/>
            <person name="Brown C.T."/>
            <person name="Hug L.A."/>
            <person name="Sharon I."/>
            <person name="Castelle C.J."/>
            <person name="Probst A.J."/>
            <person name="Thomas B.C."/>
            <person name="Singh A."/>
            <person name="Wilkins M.J."/>
            <person name="Karaoz U."/>
            <person name="Brodie E.L."/>
            <person name="Williams K.H."/>
            <person name="Hubbard S.S."/>
            <person name="Banfield J.F."/>
        </authorList>
    </citation>
    <scope>NUCLEOTIDE SEQUENCE [LARGE SCALE GENOMIC DNA]</scope>
</reference>
<evidence type="ECO:0008006" key="4">
    <source>
        <dbReference type="Google" id="ProtNLM"/>
    </source>
</evidence>
<feature type="transmembrane region" description="Helical" evidence="1">
    <location>
        <begin position="7"/>
        <end position="29"/>
    </location>
</feature>
<dbReference type="EMBL" id="MEXH01000006">
    <property type="protein sequence ID" value="OGC92828.1"/>
    <property type="molecule type" value="Genomic_DNA"/>
</dbReference>
<evidence type="ECO:0000313" key="2">
    <source>
        <dbReference type="EMBL" id="OGC92828.1"/>
    </source>
</evidence>
<sequence length="107" mass="12190">MNINIRILYLYLFSFVGLLIVAIGSIRLVELGLKVYVFKGADEVAYYPMAKPLGGPNEELVLTEEAKLQSKLETTRQRQREVSGAVAMVTVGLPLYMYHWKVIQREK</sequence>
<evidence type="ECO:0000313" key="3">
    <source>
        <dbReference type="Proteomes" id="UP000178176"/>
    </source>
</evidence>
<gene>
    <name evidence="2" type="ORF">A2876_02090</name>
</gene>
<protein>
    <recommendedName>
        <fullName evidence="4">DUF5671 domain-containing protein</fullName>
    </recommendedName>
</protein>
<dbReference type="Proteomes" id="UP000178176">
    <property type="component" value="Unassembled WGS sequence"/>
</dbReference>
<name>A0A1F4YG22_9BACT</name>
<proteinExistence type="predicted"/>
<keyword evidence="1" id="KW-0812">Transmembrane</keyword>
<keyword evidence="1" id="KW-1133">Transmembrane helix</keyword>